<evidence type="ECO:0000259" key="2">
    <source>
        <dbReference type="PROSITE" id="PS50106"/>
    </source>
</evidence>
<comment type="caution">
    <text evidence="3">The sequence shown here is derived from an EMBL/GenBank/DDBJ whole genome shotgun (WGS) entry which is preliminary data.</text>
</comment>
<dbReference type="Proteomes" id="UP000037460">
    <property type="component" value="Unassembled WGS sequence"/>
</dbReference>
<sequence length="275" mass="29820">MAASMRKWEAQVKLQTLHQTVVELADGAPLGLKFDDKLFVTSVDENMALRVAVGWRLLALNGRDLRAASKETAEKELAERAGTEQSLLFQMPVPAEIKPNADGYVVVKAPPGALGILLSEPQGTRGPILGEVMLASPIAGRVRVGMILCAIDGIDLSTLDHDQAAALLRERAKQPERELTLAFPEPERDGHLFCIALLIALVIVCLVAAGLYYYWHMGNERKRLADEALRKAVNALAGSRPWLSHDFIRAVVIPALRTGTPLARPADHGASCGKK</sequence>
<reference evidence="4" key="1">
    <citation type="journal article" date="2015" name="PLoS Genet.">
        <title>Genome Sequence and Transcriptome Analyses of Chrysochromulina tobin: Metabolic Tools for Enhanced Algal Fitness in the Prominent Order Prymnesiales (Haptophyceae).</title>
        <authorList>
            <person name="Hovde B.T."/>
            <person name="Deodato C.R."/>
            <person name="Hunsperger H.M."/>
            <person name="Ryken S.A."/>
            <person name="Yost W."/>
            <person name="Jha R.K."/>
            <person name="Patterson J."/>
            <person name="Monnat R.J. Jr."/>
            <person name="Barlow S.B."/>
            <person name="Starkenburg S.R."/>
            <person name="Cattolico R.A."/>
        </authorList>
    </citation>
    <scope>NUCLEOTIDE SEQUENCE</scope>
    <source>
        <strain evidence="4">CCMP291</strain>
    </source>
</reference>
<keyword evidence="1" id="KW-0472">Membrane</keyword>
<dbReference type="SMART" id="SM00228">
    <property type="entry name" value="PDZ"/>
    <property type="match status" value="2"/>
</dbReference>
<dbReference type="OrthoDB" id="438726at2759"/>
<keyword evidence="1" id="KW-0812">Transmembrane</keyword>
<evidence type="ECO:0000313" key="3">
    <source>
        <dbReference type="EMBL" id="KOO43557.1"/>
    </source>
</evidence>
<name>A0A0M0KY71_9EUKA</name>
<dbReference type="AlphaFoldDB" id="A0A0M0KY71"/>
<accession>A0A0M0KY71</accession>
<dbReference type="InterPro" id="IPR001478">
    <property type="entry name" value="PDZ"/>
</dbReference>
<evidence type="ECO:0000313" key="4">
    <source>
        <dbReference type="Proteomes" id="UP000037460"/>
    </source>
</evidence>
<protein>
    <recommendedName>
        <fullName evidence="2">PDZ domain-containing protein</fullName>
    </recommendedName>
</protein>
<gene>
    <name evidence="3" type="ORF">Ctob_014072</name>
</gene>
<dbReference type="SUPFAM" id="SSF50156">
    <property type="entry name" value="PDZ domain-like"/>
    <property type="match status" value="1"/>
</dbReference>
<dbReference type="Gene3D" id="2.30.42.10">
    <property type="match status" value="1"/>
</dbReference>
<dbReference type="PROSITE" id="PS50106">
    <property type="entry name" value="PDZ"/>
    <property type="match status" value="1"/>
</dbReference>
<dbReference type="CDD" id="cd00136">
    <property type="entry name" value="PDZ_canonical"/>
    <property type="match status" value="1"/>
</dbReference>
<keyword evidence="1" id="KW-1133">Transmembrane helix</keyword>
<evidence type="ECO:0000256" key="1">
    <source>
        <dbReference type="SAM" id="Phobius"/>
    </source>
</evidence>
<feature type="domain" description="PDZ" evidence="2">
    <location>
        <begin position="103"/>
        <end position="170"/>
    </location>
</feature>
<feature type="transmembrane region" description="Helical" evidence="1">
    <location>
        <begin position="190"/>
        <end position="215"/>
    </location>
</feature>
<organism evidence="3 4">
    <name type="scientific">Chrysochromulina tobinii</name>
    <dbReference type="NCBI Taxonomy" id="1460289"/>
    <lineage>
        <taxon>Eukaryota</taxon>
        <taxon>Haptista</taxon>
        <taxon>Haptophyta</taxon>
        <taxon>Prymnesiophyceae</taxon>
        <taxon>Prymnesiales</taxon>
        <taxon>Chrysochromulinaceae</taxon>
        <taxon>Chrysochromulina</taxon>
    </lineage>
</organism>
<dbReference type="EMBL" id="JWZX01000569">
    <property type="protein sequence ID" value="KOO43557.1"/>
    <property type="molecule type" value="Genomic_DNA"/>
</dbReference>
<proteinExistence type="predicted"/>
<dbReference type="InterPro" id="IPR036034">
    <property type="entry name" value="PDZ_sf"/>
</dbReference>
<keyword evidence="4" id="KW-1185">Reference proteome</keyword>